<comment type="subcellular location">
    <subcellularLocation>
        <location evidence="12 13">Cell membrane</location>
        <topology evidence="12 13">Multi-pass membrane protein</topology>
    </subcellularLocation>
    <subcellularLocation>
        <location evidence="1">Membrane</location>
        <topology evidence="1">Multi-pass membrane protein</topology>
    </subcellularLocation>
</comment>
<keyword evidence="15" id="KW-1185">Reference proteome</keyword>
<dbReference type="GO" id="GO:0042777">
    <property type="term" value="P:proton motive force-driven plasma membrane ATP synthesis"/>
    <property type="evidence" value="ECO:0007669"/>
    <property type="project" value="TreeGrafter"/>
</dbReference>
<evidence type="ECO:0000313" key="14">
    <source>
        <dbReference type="EMBL" id="AGW13343.1"/>
    </source>
</evidence>
<evidence type="ECO:0000256" key="7">
    <source>
        <dbReference type="ARBA" id="ARBA00022781"/>
    </source>
</evidence>
<dbReference type="Gene3D" id="1.20.120.220">
    <property type="entry name" value="ATP synthase, F0 complex, subunit A"/>
    <property type="match status" value="1"/>
</dbReference>
<dbReference type="InterPro" id="IPR023011">
    <property type="entry name" value="ATP_synth_F0_asu_AS"/>
</dbReference>
<evidence type="ECO:0000256" key="13">
    <source>
        <dbReference type="RuleBase" id="RU000483"/>
    </source>
</evidence>
<evidence type="ECO:0000256" key="10">
    <source>
        <dbReference type="ARBA" id="ARBA00023136"/>
    </source>
</evidence>
<evidence type="ECO:0000256" key="2">
    <source>
        <dbReference type="ARBA" id="ARBA00006810"/>
    </source>
</evidence>
<organism evidence="14 15">
    <name type="scientific">Megalodesulfovibrio gigas (strain ATCC 19364 / DSM 1382 / NCIMB 9332 / VKM B-1759)</name>
    <name type="common">Desulfovibrio gigas</name>
    <dbReference type="NCBI Taxonomy" id="1121448"/>
    <lineage>
        <taxon>Bacteria</taxon>
        <taxon>Pseudomonadati</taxon>
        <taxon>Thermodesulfobacteriota</taxon>
        <taxon>Desulfovibrionia</taxon>
        <taxon>Desulfovibrionales</taxon>
        <taxon>Desulfovibrionaceae</taxon>
        <taxon>Megalodesulfovibrio</taxon>
    </lineage>
</organism>
<reference evidence="15" key="2">
    <citation type="submission" date="2013-07" db="EMBL/GenBank/DDBJ databases">
        <authorList>
            <person name="Morais-Silva F.O."/>
            <person name="Rezende A.M."/>
            <person name="Pimentel C."/>
            <person name="Resende D.M."/>
            <person name="Santos C.I."/>
            <person name="Clemente C."/>
            <person name="de Oliveira L.M."/>
            <person name="da Silva S.M."/>
            <person name="Costa D.A."/>
            <person name="Varela-Raposo A."/>
            <person name="Horacio E.C.A."/>
            <person name="Matos M."/>
            <person name="Flores O."/>
            <person name="Ruiz J.C."/>
            <person name="Rodrigues-Pousada C."/>
        </authorList>
    </citation>
    <scope>NUCLEOTIDE SEQUENCE [LARGE SCALE GENOMIC DNA]</scope>
    <source>
        <strain evidence="15">ATCC 19364 / DSM 1382 / NCIMB 9332 / VKM B-1759</strain>
    </source>
</reference>
<protein>
    <recommendedName>
        <fullName evidence="12 13">ATP synthase subunit a</fullName>
    </recommendedName>
    <alternativeName>
        <fullName evidence="12">ATP synthase F0 sector subunit a</fullName>
    </alternativeName>
    <alternativeName>
        <fullName evidence="12">F-ATPase subunit 6</fullName>
    </alternativeName>
</protein>
<dbReference type="KEGG" id="dgg:DGI_1501"/>
<evidence type="ECO:0000256" key="5">
    <source>
        <dbReference type="ARBA" id="ARBA00022547"/>
    </source>
</evidence>
<evidence type="ECO:0000313" key="15">
    <source>
        <dbReference type="Proteomes" id="UP000016587"/>
    </source>
</evidence>
<dbReference type="RefSeq" id="WP_021760155.1">
    <property type="nucleotide sequence ID" value="NC_022444.1"/>
</dbReference>
<dbReference type="Proteomes" id="UP000016587">
    <property type="component" value="Chromosome"/>
</dbReference>
<dbReference type="GO" id="GO:0005886">
    <property type="term" value="C:plasma membrane"/>
    <property type="evidence" value="ECO:0007669"/>
    <property type="project" value="UniProtKB-SubCell"/>
</dbReference>
<dbReference type="eggNOG" id="COG0356">
    <property type="taxonomic scope" value="Bacteria"/>
</dbReference>
<feature type="transmembrane region" description="Helical" evidence="12">
    <location>
        <begin position="188"/>
        <end position="207"/>
    </location>
</feature>
<sequence>MAGGLPHPVLFAELTGVNGALSKALGVSSAAHIFYTWVAMAILFGIAILLRGKLKMVPSGLQNVMETVVGGLENFVVENVGEDGRKVFGPLCIIFIFILTQNLLGLVPGCDAPTANVNTNAAMALTVFVYYNAIGIMRWGPGYIKHFMGPMAVMAPFMLVLECISHVARPVSLTLRLFGNIRGEEVAILLMFILAPILGTIPIYFLFLLGKVLQAFIFFMLTMIYLKGSLEHAH</sequence>
<name>T2GAM5_MEGG1</name>
<dbReference type="InterPro" id="IPR000568">
    <property type="entry name" value="ATP_synth_F0_asu"/>
</dbReference>
<dbReference type="STRING" id="1121448.DGI_1501"/>
<keyword evidence="11 12" id="KW-0066">ATP synthesis</keyword>
<proteinExistence type="inferred from homology"/>
<comment type="function">
    <text evidence="12 13">Key component of the proton channel; it plays a direct role in the translocation of protons across the membrane.</text>
</comment>
<evidence type="ECO:0000256" key="11">
    <source>
        <dbReference type="ARBA" id="ARBA00023310"/>
    </source>
</evidence>
<evidence type="ECO:0000256" key="12">
    <source>
        <dbReference type="HAMAP-Rule" id="MF_01393"/>
    </source>
</evidence>
<keyword evidence="8 12" id="KW-1133">Transmembrane helix</keyword>
<dbReference type="EMBL" id="CP006585">
    <property type="protein sequence ID" value="AGW13343.1"/>
    <property type="molecule type" value="Genomic_DNA"/>
</dbReference>
<dbReference type="InterPro" id="IPR035908">
    <property type="entry name" value="F0_ATP_A_sf"/>
</dbReference>
<accession>T2GAM5</accession>
<evidence type="ECO:0000256" key="8">
    <source>
        <dbReference type="ARBA" id="ARBA00022989"/>
    </source>
</evidence>
<dbReference type="PATRIC" id="fig|1121448.10.peg.1497"/>
<dbReference type="PANTHER" id="PTHR42823:SF3">
    <property type="entry name" value="ATP SYNTHASE SUBUNIT A, CHLOROPLASTIC"/>
    <property type="match status" value="1"/>
</dbReference>
<comment type="similarity">
    <text evidence="2 12 13">Belongs to the ATPase A chain family.</text>
</comment>
<dbReference type="GO" id="GO:0045259">
    <property type="term" value="C:proton-transporting ATP synthase complex"/>
    <property type="evidence" value="ECO:0007669"/>
    <property type="project" value="UniProtKB-KW"/>
</dbReference>
<dbReference type="PROSITE" id="PS00449">
    <property type="entry name" value="ATPASE_A"/>
    <property type="match status" value="1"/>
</dbReference>
<evidence type="ECO:0000256" key="1">
    <source>
        <dbReference type="ARBA" id="ARBA00004141"/>
    </source>
</evidence>
<evidence type="ECO:0000256" key="3">
    <source>
        <dbReference type="ARBA" id="ARBA00022448"/>
    </source>
</evidence>
<keyword evidence="9 12" id="KW-0406">Ion transport</keyword>
<evidence type="ECO:0000256" key="9">
    <source>
        <dbReference type="ARBA" id="ARBA00023065"/>
    </source>
</evidence>
<dbReference type="PANTHER" id="PTHR42823">
    <property type="entry name" value="ATP SYNTHASE SUBUNIT A, CHLOROPLASTIC"/>
    <property type="match status" value="1"/>
</dbReference>
<evidence type="ECO:0000256" key="4">
    <source>
        <dbReference type="ARBA" id="ARBA00022475"/>
    </source>
</evidence>
<dbReference type="CDD" id="cd00310">
    <property type="entry name" value="ATP-synt_Fo_a_6"/>
    <property type="match status" value="1"/>
</dbReference>
<dbReference type="GO" id="GO:0046933">
    <property type="term" value="F:proton-transporting ATP synthase activity, rotational mechanism"/>
    <property type="evidence" value="ECO:0007669"/>
    <property type="project" value="UniProtKB-UniRule"/>
</dbReference>
<feature type="transmembrane region" description="Helical" evidence="12">
    <location>
        <begin position="32"/>
        <end position="50"/>
    </location>
</feature>
<dbReference type="HAMAP" id="MF_01393">
    <property type="entry name" value="ATP_synth_a_bact"/>
    <property type="match status" value="1"/>
</dbReference>
<feature type="transmembrane region" description="Helical" evidence="12">
    <location>
        <begin position="212"/>
        <end position="230"/>
    </location>
</feature>
<dbReference type="OrthoDB" id="9789241at2"/>
<keyword evidence="6 12" id="KW-0812">Transmembrane</keyword>
<reference evidence="14 15" key="1">
    <citation type="journal article" date="2013" name="J. Bacteriol.">
        <title>Roles of HynAB and Ech, the only two hydrogenases found in the model sulfate reducer Desulfovibrio gigas.</title>
        <authorList>
            <person name="Morais-Silva F.O."/>
            <person name="Santos C.I."/>
            <person name="Rodrigues R."/>
            <person name="Pereira I.A."/>
            <person name="Rodrigues-Pousada C."/>
        </authorList>
    </citation>
    <scope>NUCLEOTIDE SEQUENCE [LARGE SCALE GENOMIC DNA]</scope>
    <source>
        <strain evidence="15">ATCC 19364 / DSM 1382 / NCIMB 9332 / VKM B-1759</strain>
    </source>
</reference>
<keyword evidence="3 12" id="KW-0813">Transport</keyword>
<dbReference type="SUPFAM" id="SSF81336">
    <property type="entry name" value="F1F0 ATP synthase subunit A"/>
    <property type="match status" value="1"/>
</dbReference>
<keyword evidence="7 12" id="KW-0375">Hydrogen ion transport</keyword>
<evidence type="ECO:0000256" key="6">
    <source>
        <dbReference type="ARBA" id="ARBA00022692"/>
    </source>
</evidence>
<dbReference type="HOGENOM" id="CLU_041018_2_2_7"/>
<dbReference type="Pfam" id="PF00119">
    <property type="entry name" value="ATP-synt_A"/>
    <property type="match status" value="1"/>
</dbReference>
<dbReference type="InterPro" id="IPR045082">
    <property type="entry name" value="ATP_syn_F0_a_bact/chloroplast"/>
</dbReference>
<gene>
    <name evidence="12 14" type="primary">atpB</name>
    <name evidence="14" type="ORF">DGI_1501</name>
</gene>
<keyword evidence="5 12" id="KW-0138">CF(0)</keyword>
<feature type="transmembrane region" description="Helical" evidence="12">
    <location>
        <begin position="121"/>
        <end position="140"/>
    </location>
</feature>
<keyword evidence="4 12" id="KW-1003">Cell membrane</keyword>
<feature type="transmembrane region" description="Helical" evidence="12">
    <location>
        <begin position="87"/>
        <end position="109"/>
    </location>
</feature>
<keyword evidence="10 12" id="KW-0472">Membrane</keyword>
<dbReference type="NCBIfam" id="TIGR01131">
    <property type="entry name" value="ATP_synt_6_or_A"/>
    <property type="match status" value="1"/>
</dbReference>
<dbReference type="AlphaFoldDB" id="T2GAM5"/>
<dbReference type="PRINTS" id="PR00123">
    <property type="entry name" value="ATPASEA"/>
</dbReference>